<dbReference type="InterPro" id="IPR041354">
    <property type="entry name" value="4PPT_N"/>
</dbReference>
<comment type="catalytic activity">
    <reaction evidence="11">
        <text>apo-[peptidyl-carrier protein] + CoA = holo-[peptidyl-carrier protein] + adenosine 3',5'-bisphosphate + H(+)</text>
        <dbReference type="Rhea" id="RHEA:46228"/>
        <dbReference type="Rhea" id="RHEA-COMP:11479"/>
        <dbReference type="Rhea" id="RHEA-COMP:11480"/>
        <dbReference type="ChEBI" id="CHEBI:15378"/>
        <dbReference type="ChEBI" id="CHEBI:29999"/>
        <dbReference type="ChEBI" id="CHEBI:57287"/>
        <dbReference type="ChEBI" id="CHEBI:58343"/>
        <dbReference type="ChEBI" id="CHEBI:64479"/>
    </reaction>
</comment>
<dbReference type="PANTHER" id="PTHR38096:SF1">
    <property type="entry name" value="ENTEROBACTIN SYNTHASE COMPONENT D"/>
    <property type="match status" value="1"/>
</dbReference>
<feature type="domain" description="4'-phosphopantetheinyl transferase" evidence="14">
    <location>
        <begin position="142"/>
        <end position="216"/>
    </location>
</feature>
<evidence type="ECO:0000256" key="3">
    <source>
        <dbReference type="ARBA" id="ARBA00008342"/>
    </source>
</evidence>
<evidence type="ECO:0000313" key="16">
    <source>
        <dbReference type="EMBL" id="RCS68616.1"/>
    </source>
</evidence>
<dbReference type="Pfam" id="PF01648">
    <property type="entry name" value="ACPS"/>
    <property type="match status" value="1"/>
</dbReference>
<comment type="similarity">
    <text evidence="3">Belongs to the P-Pant transferase superfamily. EntD family.</text>
</comment>
<dbReference type="InterPro" id="IPR003542">
    <property type="entry name" value="Enbac_synth_compD-like"/>
</dbReference>
<feature type="binding site" evidence="12">
    <location>
        <begin position="123"/>
        <end position="124"/>
    </location>
    <ligand>
        <name>CoA</name>
        <dbReference type="ChEBI" id="CHEBI:57287"/>
    </ligand>
</feature>
<dbReference type="GO" id="GO:0009239">
    <property type="term" value="P:enterobactin biosynthetic process"/>
    <property type="evidence" value="ECO:0007669"/>
    <property type="project" value="UniProtKB-UniPathway"/>
</dbReference>
<evidence type="ECO:0000256" key="13">
    <source>
        <dbReference type="PIRSR" id="PIRSR603542-2"/>
    </source>
</evidence>
<evidence type="ECO:0000313" key="17">
    <source>
        <dbReference type="Proteomes" id="UP000252479"/>
    </source>
</evidence>
<dbReference type="Pfam" id="PF17837">
    <property type="entry name" value="4PPT_N"/>
    <property type="match status" value="1"/>
</dbReference>
<organism evidence="16 17">
    <name type="scientific">Vibrio casei</name>
    <dbReference type="NCBI Taxonomy" id="673372"/>
    <lineage>
        <taxon>Bacteria</taxon>
        <taxon>Pseudomonadati</taxon>
        <taxon>Pseudomonadota</taxon>
        <taxon>Gammaproteobacteria</taxon>
        <taxon>Vibrionales</taxon>
        <taxon>Vibrionaceae</taxon>
        <taxon>Vibrio</taxon>
    </lineage>
</organism>
<evidence type="ECO:0000256" key="2">
    <source>
        <dbReference type="ARBA" id="ARBA00004993"/>
    </source>
</evidence>
<feature type="binding site" evidence="13">
    <location>
        <position position="147"/>
    </location>
    <ligand>
        <name>Mg(2+)</name>
        <dbReference type="ChEBI" id="CHEBI:18420"/>
    </ligand>
</feature>
<evidence type="ECO:0000256" key="8">
    <source>
        <dbReference type="ARBA" id="ARBA00029894"/>
    </source>
</evidence>
<comment type="pathway">
    <text evidence="2">Siderophore biosynthesis; enterobactin biosynthesis.</text>
</comment>
<accession>A0A368LFZ7</accession>
<evidence type="ECO:0000259" key="14">
    <source>
        <dbReference type="Pfam" id="PF01648"/>
    </source>
</evidence>
<dbReference type="EMBL" id="QPGL01000004">
    <property type="protein sequence ID" value="RCS68616.1"/>
    <property type="molecule type" value="Genomic_DNA"/>
</dbReference>
<dbReference type="Proteomes" id="UP000252479">
    <property type="component" value="Unassembled WGS sequence"/>
</dbReference>
<gene>
    <name evidence="16" type="ORF">CIK83_16990</name>
</gene>
<dbReference type="GO" id="GO:0005886">
    <property type="term" value="C:plasma membrane"/>
    <property type="evidence" value="ECO:0007669"/>
    <property type="project" value="TreeGrafter"/>
</dbReference>
<evidence type="ECO:0000256" key="12">
    <source>
        <dbReference type="PIRSR" id="PIRSR603542-1"/>
    </source>
</evidence>
<comment type="caution">
    <text evidence="16">The sequence shown here is derived from an EMBL/GenBank/DDBJ whole genome shotgun (WGS) entry which is preliminary data.</text>
</comment>
<dbReference type="PRINTS" id="PR01399">
    <property type="entry name" value="ENTSNTHTASED"/>
</dbReference>
<feature type="binding site" evidence="12">
    <location>
        <position position="194"/>
    </location>
    <ligand>
        <name>CoA</name>
        <dbReference type="ChEBI" id="CHEBI:57287"/>
    </ligand>
</feature>
<name>A0A368LFZ7_9VIBR</name>
<reference evidence="16 17" key="1">
    <citation type="journal article" date="2017" name="Elife">
        <title>Extensive horizontal gene transfer in cheese-associated bacteria.</title>
        <authorList>
            <person name="Bonham K.S."/>
            <person name="Wolfe B.E."/>
            <person name="Dutton R.J."/>
        </authorList>
    </citation>
    <scope>NUCLEOTIDE SEQUENCE [LARGE SCALE GENOMIC DNA]</scope>
    <source>
        <strain evidence="16 17">JB196</strain>
    </source>
</reference>
<dbReference type="UniPathway" id="UPA00017"/>
<feature type="binding site" evidence="12">
    <location>
        <position position="79"/>
    </location>
    <ligand>
        <name>CoA</name>
        <dbReference type="ChEBI" id="CHEBI:57287"/>
    </ligand>
</feature>
<comment type="function">
    <text evidence="1">Involved in the biosynthesis of the siderophore enterobactin (enterochelin), which is a macrocyclic trimeric lactone of N-(2,3-dihydroxybenzoyl)-serine. The serine trilactone serves as a scaffolding for the three catechol functionalities that provide hexadentate coordination for the tightly ligated iron(2+) atoms. Plays an essential role in the assembly of the enterobactin by catalyzing the transfer of the 4'-phosphopantetheine (Ppant) moiety from coenzyme A to the apo-domains of both EntB (ArCP domain) and EntF (PCP domain) to yield their holo-forms which make them competent for the activation of 2,3-dihydroxybenzoate (DHB) and L-serine, respectively.</text>
</comment>
<dbReference type="GO" id="GO:0009366">
    <property type="term" value="C:enterobactin synthetase complex"/>
    <property type="evidence" value="ECO:0007669"/>
    <property type="project" value="InterPro"/>
</dbReference>
<keyword evidence="17" id="KW-1185">Reference proteome</keyword>
<comment type="subunit">
    <text evidence="4">EntB, EntD, EntE, and EntF form a multienzyme complex called enterobactin synthase.</text>
</comment>
<dbReference type="SUPFAM" id="SSF56214">
    <property type="entry name" value="4'-phosphopantetheinyl transferase"/>
    <property type="match status" value="1"/>
</dbReference>
<evidence type="ECO:0000256" key="4">
    <source>
        <dbReference type="ARBA" id="ARBA00011503"/>
    </source>
</evidence>
<protein>
    <recommendedName>
        <fullName evidence="5">Enterobactin synthase component D</fullName>
    </recommendedName>
    <alternativeName>
        <fullName evidence="8">4'-phosphopantetheinyl transferase EntD</fullName>
    </alternativeName>
    <alternativeName>
        <fullName evidence="9">Enterochelin synthase D</fullName>
    </alternativeName>
</protein>
<dbReference type="AlphaFoldDB" id="A0A368LFZ7"/>
<evidence type="ECO:0000256" key="5">
    <source>
        <dbReference type="ARBA" id="ARBA00019087"/>
    </source>
</evidence>
<evidence type="ECO:0000256" key="10">
    <source>
        <dbReference type="ARBA" id="ARBA00049176"/>
    </source>
</evidence>
<evidence type="ECO:0000256" key="1">
    <source>
        <dbReference type="ARBA" id="ARBA00003937"/>
    </source>
</evidence>
<keyword evidence="7" id="KW-0259">Enterobactin biosynthesis</keyword>
<keyword evidence="13" id="KW-0479">Metal-binding</keyword>
<dbReference type="InterPro" id="IPR037143">
    <property type="entry name" value="4-PPantetheinyl_Trfase_dom_sf"/>
</dbReference>
<feature type="domain" description="4'-phosphopantetheinyl transferase N-terminal" evidence="15">
    <location>
        <begin position="68"/>
        <end position="134"/>
    </location>
</feature>
<evidence type="ECO:0000256" key="9">
    <source>
        <dbReference type="ARBA" id="ARBA00031996"/>
    </source>
</evidence>
<comment type="cofactor">
    <cofactor evidence="13">
        <name>Mg(2+)</name>
        <dbReference type="ChEBI" id="CHEBI:18420"/>
    </cofactor>
</comment>
<feature type="binding site" evidence="13">
    <location>
        <position position="145"/>
    </location>
    <ligand>
        <name>Mg(2+)</name>
        <dbReference type="ChEBI" id="CHEBI:18420"/>
    </ligand>
</feature>
<evidence type="ECO:0000259" key="15">
    <source>
        <dbReference type="Pfam" id="PF17837"/>
    </source>
</evidence>
<keyword evidence="6 16" id="KW-0808">Transferase</keyword>
<dbReference type="PANTHER" id="PTHR38096">
    <property type="entry name" value="ENTEROBACTIN SYNTHASE COMPONENT D"/>
    <property type="match status" value="1"/>
</dbReference>
<sequence>MLVLLPIVSSRKLTSHLILQKERPFSGFIESFQKHEFSEYHPDICVYICEYNADMFSSDIYEKLTFQEPHHISQAVKKRRAEFLAGRITAMVALESLNARDLSVAIGMQRNPIWPEGYTGSISHTSKRAIAVVSPSHAATLVGIDYEDIIPINVATKIAPQILTSDELQLYYQLSMDFAQFLTIVFSAKESLFKAIYPKVEMYINFSEAKVTDICRVKKIFTIELCSTLSPDVLDAGDVLKGHYISCSSFVTTLICSK</sequence>
<dbReference type="GO" id="GO:0000287">
    <property type="term" value="F:magnesium ion binding"/>
    <property type="evidence" value="ECO:0007669"/>
    <property type="project" value="InterPro"/>
</dbReference>
<proteinExistence type="inferred from homology"/>
<evidence type="ECO:0000256" key="6">
    <source>
        <dbReference type="ARBA" id="ARBA00022679"/>
    </source>
</evidence>
<dbReference type="GO" id="GO:0008897">
    <property type="term" value="F:holo-[acyl-carrier-protein] synthase activity"/>
    <property type="evidence" value="ECO:0007669"/>
    <property type="project" value="InterPro"/>
</dbReference>
<dbReference type="Gene3D" id="3.90.470.20">
    <property type="entry name" value="4'-phosphopantetheinyl transferase domain"/>
    <property type="match status" value="1"/>
</dbReference>
<evidence type="ECO:0000256" key="7">
    <source>
        <dbReference type="ARBA" id="ARBA00023191"/>
    </source>
</evidence>
<evidence type="ECO:0000256" key="11">
    <source>
        <dbReference type="ARBA" id="ARBA00049191"/>
    </source>
</evidence>
<feature type="binding site" evidence="12">
    <location>
        <position position="145"/>
    </location>
    <ligand>
        <name>CoA</name>
        <dbReference type="ChEBI" id="CHEBI:57287"/>
    </ligand>
</feature>
<comment type="catalytic activity">
    <reaction evidence="10">
        <text>apo-[aryl-carrier protein] + CoA = holo-[aryl-carrier protein] + adenosine 3',5'-bisphosphate + H(+)</text>
        <dbReference type="Rhea" id="RHEA:48404"/>
        <dbReference type="Rhea" id="RHEA-COMP:15903"/>
        <dbReference type="Rhea" id="RHEA-COMP:17557"/>
        <dbReference type="ChEBI" id="CHEBI:15378"/>
        <dbReference type="ChEBI" id="CHEBI:29999"/>
        <dbReference type="ChEBI" id="CHEBI:57287"/>
        <dbReference type="ChEBI" id="CHEBI:58343"/>
        <dbReference type="ChEBI" id="CHEBI:64479"/>
    </reaction>
</comment>
<dbReference type="InterPro" id="IPR008278">
    <property type="entry name" value="4-PPantetheinyl_Trfase_dom"/>
</dbReference>
<feature type="binding site" evidence="12">
    <location>
        <position position="87"/>
    </location>
    <ligand>
        <name>CoA</name>
        <dbReference type="ChEBI" id="CHEBI:57287"/>
    </ligand>
</feature>
<keyword evidence="13" id="KW-0460">Magnesium</keyword>
<feature type="binding site" evidence="12">
    <location>
        <position position="190"/>
    </location>
    <ligand>
        <name>CoA</name>
        <dbReference type="ChEBI" id="CHEBI:57287"/>
    </ligand>
</feature>